<gene>
    <name evidence="2" type="ORF">GCM10022408_37570</name>
</gene>
<proteinExistence type="predicted"/>
<dbReference type="InterPro" id="IPR029044">
    <property type="entry name" value="Nucleotide-diphossugar_trans"/>
</dbReference>
<dbReference type="EMBL" id="BAABDJ010000041">
    <property type="protein sequence ID" value="GAA4019929.1"/>
    <property type="molecule type" value="Genomic_DNA"/>
</dbReference>
<organism evidence="2 3">
    <name type="scientific">Hymenobacter fastidiosus</name>
    <dbReference type="NCBI Taxonomy" id="486264"/>
    <lineage>
        <taxon>Bacteria</taxon>
        <taxon>Pseudomonadati</taxon>
        <taxon>Bacteroidota</taxon>
        <taxon>Cytophagia</taxon>
        <taxon>Cytophagales</taxon>
        <taxon>Hymenobacteraceae</taxon>
        <taxon>Hymenobacter</taxon>
    </lineage>
</organism>
<evidence type="ECO:0000313" key="2">
    <source>
        <dbReference type="EMBL" id="GAA4019929.1"/>
    </source>
</evidence>
<dbReference type="Gene3D" id="3.90.550.10">
    <property type="entry name" value="Spore Coat Polysaccharide Biosynthesis Protein SpsA, Chain A"/>
    <property type="match status" value="1"/>
</dbReference>
<evidence type="ECO:0000313" key="3">
    <source>
        <dbReference type="Proteomes" id="UP001500567"/>
    </source>
</evidence>
<dbReference type="PANTHER" id="PTHR22916:SF3">
    <property type="entry name" value="UDP-GLCNAC:BETAGAL BETA-1,3-N-ACETYLGLUCOSAMINYLTRANSFERASE-LIKE PROTEIN 1"/>
    <property type="match status" value="1"/>
</dbReference>
<reference evidence="3" key="1">
    <citation type="journal article" date="2019" name="Int. J. Syst. Evol. Microbiol.">
        <title>The Global Catalogue of Microorganisms (GCM) 10K type strain sequencing project: providing services to taxonomists for standard genome sequencing and annotation.</title>
        <authorList>
            <consortium name="The Broad Institute Genomics Platform"/>
            <consortium name="The Broad Institute Genome Sequencing Center for Infectious Disease"/>
            <person name="Wu L."/>
            <person name="Ma J."/>
        </authorList>
    </citation>
    <scope>NUCLEOTIDE SEQUENCE [LARGE SCALE GENOMIC DNA]</scope>
    <source>
        <strain evidence="3">JCM 17224</strain>
    </source>
</reference>
<feature type="domain" description="Glycosyltransferase 2-like" evidence="1">
    <location>
        <begin position="9"/>
        <end position="152"/>
    </location>
</feature>
<keyword evidence="3" id="KW-1185">Reference proteome</keyword>
<name>A0ABP7T2B0_9BACT</name>
<comment type="caution">
    <text evidence="2">The sequence shown here is derived from an EMBL/GenBank/DDBJ whole genome shotgun (WGS) entry which is preliminary data.</text>
</comment>
<dbReference type="SUPFAM" id="SSF53448">
    <property type="entry name" value="Nucleotide-diphospho-sugar transferases"/>
    <property type="match status" value="1"/>
</dbReference>
<dbReference type="RefSeq" id="WP_345075162.1">
    <property type="nucleotide sequence ID" value="NZ_BAABDJ010000041.1"/>
</dbReference>
<protein>
    <recommendedName>
        <fullName evidence="1">Glycosyltransferase 2-like domain-containing protein</fullName>
    </recommendedName>
</protein>
<dbReference type="Proteomes" id="UP001500567">
    <property type="component" value="Unassembled WGS sequence"/>
</dbReference>
<evidence type="ECO:0000259" key="1">
    <source>
        <dbReference type="Pfam" id="PF00535"/>
    </source>
</evidence>
<dbReference type="InterPro" id="IPR001173">
    <property type="entry name" value="Glyco_trans_2-like"/>
</dbReference>
<sequence>MAIPTPLVSVMVVTYNHEQYVEQTLNQIISQRVNFPFEIVVADDCSTDRTPAILARYQQLQPDLIRLLPNTHNLGVSHNFERAMYSCHGSYVAIVEGDDYWTSLEKLQRQADFLQAHADFSMCFHNAEVVYEDDPTRAMHLMNQSEKTEYSLDDITSGWFIATASVMYRNGVLHSLPTWIHESVVVDLPLFSLLASKGRVGYLPQPMSVYRVHSGGVTRAGKQEQFLLRLGQMCQYLDVELQHRYHRNLTLKQSENYSILAGVMVKDQQYDKAREYFMQSLRHKFSVGQWPNVRDLKTLIVLSFPGLGTATN</sequence>
<dbReference type="PANTHER" id="PTHR22916">
    <property type="entry name" value="GLYCOSYLTRANSFERASE"/>
    <property type="match status" value="1"/>
</dbReference>
<dbReference type="Pfam" id="PF00535">
    <property type="entry name" value="Glycos_transf_2"/>
    <property type="match status" value="1"/>
</dbReference>
<accession>A0ABP7T2B0</accession>